<dbReference type="InterPro" id="IPR015985">
    <property type="entry name" value="TehB-like_dom"/>
</dbReference>
<feature type="domain" description="Tellurite resistance methyltransferase TehB-like" evidence="2">
    <location>
        <begin position="93"/>
        <end position="285"/>
    </location>
</feature>
<name>A0ABY8GC88_9GAMM</name>
<dbReference type="NCBIfam" id="NF008405">
    <property type="entry name" value="PRK11207.1"/>
    <property type="match status" value="1"/>
</dbReference>
<evidence type="ECO:0000313" key="4">
    <source>
        <dbReference type="EMBL" id="WFN57582.1"/>
    </source>
</evidence>
<evidence type="ECO:0000259" key="3">
    <source>
        <dbReference type="Pfam" id="PF09313"/>
    </source>
</evidence>
<dbReference type="NCBIfam" id="NF008992">
    <property type="entry name" value="PRK12335.1"/>
    <property type="match status" value="1"/>
</dbReference>
<dbReference type="Proteomes" id="UP001219630">
    <property type="component" value="Chromosome"/>
</dbReference>
<dbReference type="GO" id="GO:0008168">
    <property type="term" value="F:methyltransferase activity"/>
    <property type="evidence" value="ECO:0007669"/>
    <property type="project" value="UniProtKB-KW"/>
</dbReference>
<sequence>MSDTPALMCYKQLPQWNSETLPAAFREKHNTQEGTWARLHILKGELTFALLTEQGEEEAVLQFSTQQQPPYIEPQRWHRIVAVSDDLQCQLSFYCRAEDYYHKKYGLTRTHSEVIAAMPHVTPGKALDLGCGGGRNALYLNLQGFDVTACDKNAQSINALNDIIADEQLSNIATFVHDINQADIHHQYDFILSTVVFMFLNRESVPAIIENMQAHTLAGGHNLIVAAMSTEDFPCTVPFSFTFAHDELRHYYQDWEIVKYNEEVGELHKTDAEGKRIKLRFATLLARKPD</sequence>
<keyword evidence="1 4" id="KW-0808">Transferase</keyword>
<dbReference type="Gene3D" id="2.60.120.10">
    <property type="entry name" value="Jelly Rolls"/>
    <property type="match status" value="1"/>
</dbReference>
<dbReference type="RefSeq" id="WP_125258506.1">
    <property type="nucleotide sequence ID" value="NZ_CP114280.1"/>
</dbReference>
<dbReference type="Pfam" id="PF03848">
    <property type="entry name" value="TehB"/>
    <property type="match status" value="1"/>
</dbReference>
<gene>
    <name evidence="4" type="primary">tehB</name>
    <name evidence="4" type="ORF">O1Q98_07525</name>
</gene>
<dbReference type="CDD" id="cd02440">
    <property type="entry name" value="AdoMet_MTases"/>
    <property type="match status" value="1"/>
</dbReference>
<dbReference type="PANTHER" id="PTHR43861">
    <property type="entry name" value="TRANS-ACONITATE 2-METHYLTRANSFERASE-RELATED"/>
    <property type="match status" value="1"/>
</dbReference>
<protein>
    <submittedName>
        <fullName evidence="4">SAM-dependent methyltransferase TehB</fullName>
        <ecNumber evidence="4">2.1.1.-</ecNumber>
    </submittedName>
</protein>
<dbReference type="EMBL" id="CP114280">
    <property type="protein sequence ID" value="WFN57582.1"/>
    <property type="molecule type" value="Genomic_DNA"/>
</dbReference>
<dbReference type="InterPro" id="IPR014710">
    <property type="entry name" value="RmlC-like_jellyroll"/>
</dbReference>
<dbReference type="InterPro" id="IPR029063">
    <property type="entry name" value="SAM-dependent_MTases_sf"/>
</dbReference>
<evidence type="ECO:0000256" key="1">
    <source>
        <dbReference type="ARBA" id="ARBA00022679"/>
    </source>
</evidence>
<dbReference type="PANTHER" id="PTHR43861:SF3">
    <property type="entry name" value="PUTATIVE (AFU_ORTHOLOGUE AFUA_2G14390)-RELATED"/>
    <property type="match status" value="1"/>
</dbReference>
<keyword evidence="4" id="KW-0489">Methyltransferase</keyword>
<dbReference type="InterPro" id="IPR014431">
    <property type="entry name" value="Tellurite-R_TehB-2"/>
</dbReference>
<dbReference type="PIRSF" id="PIRSF005215">
    <property type="entry name" value="TehB"/>
    <property type="match status" value="1"/>
</dbReference>
<reference evidence="4 5" key="1">
    <citation type="submission" date="2022-12" db="EMBL/GenBank/DDBJ databases">
        <title>Complete genome sequencing of Dickeya lacustris type strain LMG30899.</title>
        <authorList>
            <person name="Dobhal S."/>
            <person name="Arizala D."/>
            <person name="Arif M."/>
        </authorList>
    </citation>
    <scope>NUCLEOTIDE SEQUENCE [LARGE SCALE GENOMIC DNA]</scope>
    <source>
        <strain evidence="4 5">LMG30899</strain>
    </source>
</reference>
<dbReference type="InterPro" id="IPR015392">
    <property type="entry name" value="TehB/YeaR-like_dom"/>
</dbReference>
<dbReference type="NCBIfam" id="TIGR00477">
    <property type="entry name" value="tehB"/>
    <property type="match status" value="1"/>
</dbReference>
<dbReference type="SUPFAM" id="SSF51197">
    <property type="entry name" value="Clavaminate synthase-like"/>
    <property type="match status" value="1"/>
</dbReference>
<dbReference type="Gene3D" id="3.40.50.150">
    <property type="entry name" value="Vaccinia Virus protein VP39"/>
    <property type="match status" value="1"/>
</dbReference>
<organism evidence="4 5">
    <name type="scientific">Dickeya lacustris</name>
    <dbReference type="NCBI Taxonomy" id="2259638"/>
    <lineage>
        <taxon>Bacteria</taxon>
        <taxon>Pseudomonadati</taxon>
        <taxon>Pseudomonadota</taxon>
        <taxon>Gammaproteobacteria</taxon>
        <taxon>Enterobacterales</taxon>
        <taxon>Pectobacteriaceae</taxon>
        <taxon>Dickeya</taxon>
    </lineage>
</organism>
<dbReference type="Pfam" id="PF09313">
    <property type="entry name" value="TehB-like"/>
    <property type="match status" value="1"/>
</dbReference>
<accession>A0ABY8GC88</accession>
<feature type="domain" description="TehB/YeaR-like" evidence="3">
    <location>
        <begin position="11"/>
        <end position="91"/>
    </location>
</feature>
<dbReference type="EC" id="2.1.1.-" evidence="4"/>
<dbReference type="SUPFAM" id="SSF53335">
    <property type="entry name" value="S-adenosyl-L-methionine-dependent methyltransferases"/>
    <property type="match status" value="1"/>
</dbReference>
<dbReference type="InterPro" id="IPR004537">
    <property type="entry name" value="Tellurite-R_MeTrfase_TehB"/>
</dbReference>
<proteinExistence type="predicted"/>
<dbReference type="GO" id="GO:0032259">
    <property type="term" value="P:methylation"/>
    <property type="evidence" value="ECO:0007669"/>
    <property type="project" value="UniProtKB-KW"/>
</dbReference>
<keyword evidence="5" id="KW-1185">Reference proteome</keyword>
<evidence type="ECO:0000259" key="2">
    <source>
        <dbReference type="Pfam" id="PF03848"/>
    </source>
</evidence>
<evidence type="ECO:0000313" key="5">
    <source>
        <dbReference type="Proteomes" id="UP001219630"/>
    </source>
</evidence>